<sequence length="93" mass="10482">MTKNVLSTLENNRTNNRRTEIILTIQCAVICGFNIAASACWDVVPFFSDTKITFVILNSLFLLNNCTSSTVHLLTNSRLREGARRGFGFFTFD</sequence>
<keyword evidence="1" id="KW-1133">Transmembrane helix</keyword>
<accession>A0AAV5TJS5</accession>
<keyword evidence="1" id="KW-0812">Transmembrane</keyword>
<proteinExistence type="predicted"/>
<organism evidence="2 3">
    <name type="scientific">Pristionchus entomophagus</name>
    <dbReference type="NCBI Taxonomy" id="358040"/>
    <lineage>
        <taxon>Eukaryota</taxon>
        <taxon>Metazoa</taxon>
        <taxon>Ecdysozoa</taxon>
        <taxon>Nematoda</taxon>
        <taxon>Chromadorea</taxon>
        <taxon>Rhabditida</taxon>
        <taxon>Rhabditina</taxon>
        <taxon>Diplogasteromorpha</taxon>
        <taxon>Diplogasteroidea</taxon>
        <taxon>Neodiplogasteridae</taxon>
        <taxon>Pristionchus</taxon>
    </lineage>
</organism>
<dbReference type="AlphaFoldDB" id="A0AAV5TJS5"/>
<dbReference type="PANTHER" id="PTHR22718">
    <property type="entry name" value="SERPENTINE RECEPTOR, CLASS X"/>
    <property type="match status" value="1"/>
</dbReference>
<protein>
    <recommendedName>
        <fullName evidence="4">G protein-coupled receptor</fullName>
    </recommendedName>
</protein>
<comment type="caution">
    <text evidence="2">The sequence shown here is derived from an EMBL/GenBank/DDBJ whole genome shotgun (WGS) entry which is preliminary data.</text>
</comment>
<evidence type="ECO:0000313" key="2">
    <source>
        <dbReference type="EMBL" id="GMS94574.1"/>
    </source>
</evidence>
<feature type="non-terminal residue" evidence="2">
    <location>
        <position position="93"/>
    </location>
</feature>
<name>A0AAV5TJS5_9BILA</name>
<reference evidence="2" key="1">
    <citation type="submission" date="2023-10" db="EMBL/GenBank/DDBJ databases">
        <title>Genome assembly of Pristionchus species.</title>
        <authorList>
            <person name="Yoshida K."/>
            <person name="Sommer R.J."/>
        </authorList>
    </citation>
    <scope>NUCLEOTIDE SEQUENCE</scope>
    <source>
        <strain evidence="2">RS0144</strain>
    </source>
</reference>
<evidence type="ECO:0000313" key="3">
    <source>
        <dbReference type="Proteomes" id="UP001432027"/>
    </source>
</evidence>
<dbReference type="Pfam" id="PF10321">
    <property type="entry name" value="7TM_GPCR_Srt"/>
    <property type="match status" value="1"/>
</dbReference>
<feature type="transmembrane region" description="Helical" evidence="1">
    <location>
        <begin position="21"/>
        <end position="44"/>
    </location>
</feature>
<dbReference type="Proteomes" id="UP001432027">
    <property type="component" value="Unassembled WGS sequence"/>
</dbReference>
<dbReference type="InterPro" id="IPR019425">
    <property type="entry name" value="7TM_GPCR_serpentine_rcpt_Srt"/>
</dbReference>
<gene>
    <name evidence="2" type="ORF">PENTCL1PPCAC_16749</name>
</gene>
<keyword evidence="3" id="KW-1185">Reference proteome</keyword>
<dbReference type="EMBL" id="BTSX01000004">
    <property type="protein sequence ID" value="GMS94574.1"/>
    <property type="molecule type" value="Genomic_DNA"/>
</dbReference>
<evidence type="ECO:0000256" key="1">
    <source>
        <dbReference type="SAM" id="Phobius"/>
    </source>
</evidence>
<evidence type="ECO:0008006" key="4">
    <source>
        <dbReference type="Google" id="ProtNLM"/>
    </source>
</evidence>
<feature type="transmembrane region" description="Helical" evidence="1">
    <location>
        <begin position="56"/>
        <end position="75"/>
    </location>
</feature>
<keyword evidence="1" id="KW-0472">Membrane</keyword>
<dbReference type="PANTHER" id="PTHR22718:SF11">
    <property type="entry name" value="7TM GPCR SERPENTINE RECEPTOR CLASS X (SRX) DOMAIN-CONTAINING PROTEIN"/>
    <property type="match status" value="1"/>
</dbReference>